<dbReference type="Pfam" id="PF00590">
    <property type="entry name" value="TP_methylase"/>
    <property type="match status" value="1"/>
</dbReference>
<dbReference type="GO" id="GO:0047429">
    <property type="term" value="F:nucleoside triphosphate diphosphatase activity"/>
    <property type="evidence" value="ECO:0007669"/>
    <property type="project" value="UniProtKB-EC"/>
</dbReference>
<feature type="domain" description="NTP pyrophosphohydrolase MazG-like" evidence="2">
    <location>
        <begin position="252"/>
        <end position="325"/>
    </location>
</feature>
<protein>
    <submittedName>
        <fullName evidence="3">Nucleoside triphosphate pyrophosphohydrolase</fullName>
        <ecNumber evidence="3">3.6.1.9</ecNumber>
    </submittedName>
</protein>
<dbReference type="InterPro" id="IPR004518">
    <property type="entry name" value="MazG-like_dom"/>
</dbReference>
<dbReference type="PIRSF" id="PIRSF002845">
    <property type="entry name" value="Ttrprl_mtas_MazG"/>
    <property type="match status" value="1"/>
</dbReference>
<dbReference type="RefSeq" id="WP_366923343.1">
    <property type="nucleotide sequence ID" value="NZ_CP121694.1"/>
</dbReference>
<dbReference type="PANTHER" id="PTHR30522">
    <property type="entry name" value="NUCLEOSIDE TRIPHOSPHATE PYROPHOSPHOHYDROLASE"/>
    <property type="match status" value="1"/>
</dbReference>
<dbReference type="GO" id="GO:0046061">
    <property type="term" value="P:dATP catabolic process"/>
    <property type="evidence" value="ECO:0007669"/>
    <property type="project" value="TreeGrafter"/>
</dbReference>
<dbReference type="PANTHER" id="PTHR30522:SF0">
    <property type="entry name" value="NUCLEOSIDE TRIPHOSPHATE PYROPHOSPHOHYDROLASE"/>
    <property type="match status" value="1"/>
</dbReference>
<sequence length="483" mass="54711">MIEIIGLGPGGLGQLPVENLERLRQAKNLWLRTGRHPVADDLSSQGVNYQTFDELYQQAGEFDELYHEIVQQLKEMSLKGPITYAVPGHPLIAEKTVKMLFADEQVEIRIYAAMSCIDTIFAAIGIDPVDSGGVAIVDALTLDNAALLPSRSMLLLQTYNRQVCSDLKLTLMDSYPDDTQVCLIKAAGVSGQERISWLPLYQLDRQSWVDHLTSVYVPAVGEEQSCLTPLDPLTEIMSQLRSDNGCPWDKEQNHRSLRRYVIEEAYEVADAIDLGDMNKLCEELGDLLLQVVFHAHIAEENRQFDMNDVIKEIVAKMIRRHPHVFDNIEVHDAGEVIHNWEEIKAKEREGLGDTGIINVPMAMPSLMLAEKVQSQVSRVGFDWDKPQEALKKVTEEVNELLAVIETGNMARIREEMGDMLFAAVNVSRLLKLEPEEVLKEAVGKFIRRFRYMEQEVKQQNVSMRALSLDQLEELWQKSKQEIG</sequence>
<feature type="domain" description="NTP pyrophosphohydrolase MazG-like" evidence="2">
    <location>
        <begin position="386"/>
        <end position="448"/>
    </location>
</feature>
<dbReference type="CDD" id="cd11528">
    <property type="entry name" value="NTP-PPase_MazG_Nterm"/>
    <property type="match status" value="1"/>
</dbReference>
<dbReference type="KEGG" id="dbc:MFMK1_000218"/>
<dbReference type="GO" id="GO:0046047">
    <property type="term" value="P:TTP catabolic process"/>
    <property type="evidence" value="ECO:0007669"/>
    <property type="project" value="TreeGrafter"/>
</dbReference>
<dbReference type="NCBIfam" id="TIGR00444">
    <property type="entry name" value="mazG"/>
    <property type="match status" value="1"/>
</dbReference>
<dbReference type="GO" id="GO:0008168">
    <property type="term" value="F:methyltransferase activity"/>
    <property type="evidence" value="ECO:0007669"/>
    <property type="project" value="InterPro"/>
</dbReference>
<name>A0AAU0UKR1_9FIRM</name>
<dbReference type="GO" id="GO:0046081">
    <property type="term" value="P:dUTP catabolic process"/>
    <property type="evidence" value="ECO:0007669"/>
    <property type="project" value="TreeGrafter"/>
</dbReference>
<evidence type="ECO:0000259" key="2">
    <source>
        <dbReference type="Pfam" id="PF03819"/>
    </source>
</evidence>
<dbReference type="InterPro" id="IPR048011">
    <property type="entry name" value="NTP-PPase_MazG-like_C"/>
</dbReference>
<dbReference type="InterPro" id="IPR014777">
    <property type="entry name" value="4pyrrole_Mease_sub1"/>
</dbReference>
<organism evidence="3 4">
    <name type="scientific">Metallumcola ferriviriculae</name>
    <dbReference type="NCBI Taxonomy" id="3039180"/>
    <lineage>
        <taxon>Bacteria</taxon>
        <taxon>Bacillati</taxon>
        <taxon>Bacillota</taxon>
        <taxon>Clostridia</taxon>
        <taxon>Neomoorellales</taxon>
        <taxon>Desulfitibacteraceae</taxon>
        <taxon>Metallumcola</taxon>
    </lineage>
</organism>
<dbReference type="CDD" id="cd11529">
    <property type="entry name" value="NTP-PPase_MazG_Cterm"/>
    <property type="match status" value="1"/>
</dbReference>
<dbReference type="FunFam" id="1.10.287.1080:FF:000001">
    <property type="entry name" value="Nucleoside triphosphate pyrophosphohydrolase"/>
    <property type="match status" value="1"/>
</dbReference>
<dbReference type="GO" id="GO:0046052">
    <property type="term" value="P:UTP catabolic process"/>
    <property type="evidence" value="ECO:0007669"/>
    <property type="project" value="TreeGrafter"/>
</dbReference>
<dbReference type="Pfam" id="PF03819">
    <property type="entry name" value="MazG"/>
    <property type="match status" value="2"/>
</dbReference>
<dbReference type="EC" id="3.6.1.9" evidence="3"/>
<dbReference type="SUPFAM" id="SSF53790">
    <property type="entry name" value="Tetrapyrrole methylase"/>
    <property type="match status" value="1"/>
</dbReference>
<dbReference type="InterPro" id="IPR048015">
    <property type="entry name" value="NTP-PPase_MazG-like_N"/>
</dbReference>
<evidence type="ECO:0000259" key="1">
    <source>
        <dbReference type="Pfam" id="PF00590"/>
    </source>
</evidence>
<keyword evidence="4" id="KW-1185">Reference proteome</keyword>
<dbReference type="SUPFAM" id="SSF101386">
    <property type="entry name" value="all-alpha NTP pyrophosphatases"/>
    <property type="match status" value="2"/>
</dbReference>
<dbReference type="GO" id="GO:0046076">
    <property type="term" value="P:dTTP catabolic process"/>
    <property type="evidence" value="ECO:0007669"/>
    <property type="project" value="TreeGrafter"/>
</dbReference>
<dbReference type="Gene3D" id="1.10.287.1080">
    <property type="entry name" value="MazG-like"/>
    <property type="match status" value="2"/>
</dbReference>
<dbReference type="EMBL" id="CP121694">
    <property type="protein sequence ID" value="WRO20448.1"/>
    <property type="molecule type" value="Genomic_DNA"/>
</dbReference>
<dbReference type="InterPro" id="IPR035013">
    <property type="entry name" value="YabN_N"/>
</dbReference>
<dbReference type="InterPro" id="IPR024180">
    <property type="entry name" value="Tetrapyrrole_Mease/MazG_pred"/>
</dbReference>
<keyword evidence="3" id="KW-0378">Hydrolase</keyword>
<evidence type="ECO:0000313" key="4">
    <source>
        <dbReference type="Proteomes" id="UP001329915"/>
    </source>
</evidence>
<dbReference type="AlphaFoldDB" id="A0AAU0UKR1"/>
<dbReference type="GO" id="GO:0006203">
    <property type="term" value="P:dGTP catabolic process"/>
    <property type="evidence" value="ECO:0007669"/>
    <property type="project" value="TreeGrafter"/>
</dbReference>
<dbReference type="InterPro" id="IPR011551">
    <property type="entry name" value="NTP_PyrPHydrolase_MazG"/>
</dbReference>
<dbReference type="NCBIfam" id="NF007113">
    <property type="entry name" value="PRK09562.1"/>
    <property type="match status" value="1"/>
</dbReference>
<evidence type="ECO:0000313" key="3">
    <source>
        <dbReference type="EMBL" id="WRO20448.1"/>
    </source>
</evidence>
<dbReference type="GO" id="GO:0006950">
    <property type="term" value="P:response to stress"/>
    <property type="evidence" value="ECO:0007669"/>
    <property type="project" value="UniProtKB-ARBA"/>
</dbReference>
<dbReference type="Proteomes" id="UP001329915">
    <property type="component" value="Chromosome"/>
</dbReference>
<dbReference type="InterPro" id="IPR035996">
    <property type="entry name" value="4pyrrol_Methylase_sf"/>
</dbReference>
<feature type="domain" description="Tetrapyrrole methylase" evidence="1">
    <location>
        <begin position="3"/>
        <end position="195"/>
    </location>
</feature>
<accession>A0AAU0UKR1</accession>
<proteinExistence type="predicted"/>
<dbReference type="CDD" id="cd11723">
    <property type="entry name" value="YabN_N_like"/>
    <property type="match status" value="1"/>
</dbReference>
<reference evidence="3 4" key="1">
    <citation type="submission" date="2023-04" db="EMBL/GenBank/DDBJ databases">
        <authorList>
            <person name="Hsu D."/>
        </authorList>
    </citation>
    <scope>NUCLEOTIDE SEQUENCE [LARGE SCALE GENOMIC DNA]</scope>
    <source>
        <strain evidence="3 4">MK1</strain>
    </source>
</reference>
<gene>
    <name evidence="3" type="primary">mazG</name>
    <name evidence="3" type="ORF">MFMK1_000218</name>
</gene>
<dbReference type="Gene3D" id="3.40.1010.10">
    <property type="entry name" value="Cobalt-precorrin-4 Transmethylase, Domain 1"/>
    <property type="match status" value="1"/>
</dbReference>
<dbReference type="InterPro" id="IPR000878">
    <property type="entry name" value="4pyrrol_Mease"/>
</dbReference>